<name>A0A9W9Z658_9CNID</name>
<sequence>KLACLVGDDVFTRDKFQMDVPNCSGWVSFPWLATKAPEGQRTWQEKDKLMNHQNLSSHQQMCFSQLC</sequence>
<dbReference type="AlphaFoldDB" id="A0A9W9Z658"/>
<reference evidence="1" key="1">
    <citation type="submission" date="2023-01" db="EMBL/GenBank/DDBJ databases">
        <title>Genome assembly of the deep-sea coral Lophelia pertusa.</title>
        <authorList>
            <person name="Herrera S."/>
            <person name="Cordes E."/>
        </authorList>
    </citation>
    <scope>NUCLEOTIDE SEQUENCE</scope>
    <source>
        <strain evidence="1">USNM1676648</strain>
        <tissue evidence="1">Polyp</tissue>
    </source>
</reference>
<keyword evidence="2" id="KW-1185">Reference proteome</keyword>
<organism evidence="1 2">
    <name type="scientific">Desmophyllum pertusum</name>
    <dbReference type="NCBI Taxonomy" id="174260"/>
    <lineage>
        <taxon>Eukaryota</taxon>
        <taxon>Metazoa</taxon>
        <taxon>Cnidaria</taxon>
        <taxon>Anthozoa</taxon>
        <taxon>Hexacorallia</taxon>
        <taxon>Scleractinia</taxon>
        <taxon>Caryophylliina</taxon>
        <taxon>Caryophylliidae</taxon>
        <taxon>Desmophyllum</taxon>
    </lineage>
</organism>
<comment type="caution">
    <text evidence="1">The sequence shown here is derived from an EMBL/GenBank/DDBJ whole genome shotgun (WGS) entry which is preliminary data.</text>
</comment>
<evidence type="ECO:0000313" key="1">
    <source>
        <dbReference type="EMBL" id="KAJ7375842.1"/>
    </source>
</evidence>
<dbReference type="Proteomes" id="UP001163046">
    <property type="component" value="Unassembled WGS sequence"/>
</dbReference>
<dbReference type="EMBL" id="MU826448">
    <property type="protein sequence ID" value="KAJ7375842.1"/>
    <property type="molecule type" value="Genomic_DNA"/>
</dbReference>
<feature type="non-terminal residue" evidence="1">
    <location>
        <position position="1"/>
    </location>
</feature>
<accession>A0A9W9Z658</accession>
<gene>
    <name evidence="1" type="ORF">OS493_038469</name>
</gene>
<evidence type="ECO:0000313" key="2">
    <source>
        <dbReference type="Proteomes" id="UP001163046"/>
    </source>
</evidence>
<proteinExistence type="predicted"/>
<protein>
    <submittedName>
        <fullName evidence="1">Uncharacterized protein</fullName>
    </submittedName>
</protein>